<name>A0A6J5KU87_9CAUD</name>
<dbReference type="EMBL" id="LR796186">
    <property type="protein sequence ID" value="CAB4125511.1"/>
    <property type="molecule type" value="Genomic_DNA"/>
</dbReference>
<gene>
    <name evidence="1" type="ORF">UFOVP58_157</name>
</gene>
<protein>
    <submittedName>
        <fullName evidence="1">DNA end protector protein</fullName>
    </submittedName>
</protein>
<evidence type="ECO:0000313" key="1">
    <source>
        <dbReference type="EMBL" id="CAB4125511.1"/>
    </source>
</evidence>
<sequence length="197" mass="23087">MASTTPLQDLFEKNKFDRNIHLKSTAWFDGQVLQLAKKRITPQQVIRNKPSNIKSSIIPGNLYMFLYDAKHKETLPYWDKFPLVFPFRATADGFYGLNLHYLPYRYRAILMDRLLMFKNNSKFDETTKLKYSWSMIAGMSKFEMAKPCVKQYLKTQVRSQFVKVDANDWTTALMLPVERFVGASKGVIWADSRESFK</sequence>
<organism evidence="1">
    <name type="scientific">uncultured Caudovirales phage</name>
    <dbReference type="NCBI Taxonomy" id="2100421"/>
    <lineage>
        <taxon>Viruses</taxon>
        <taxon>Duplodnaviria</taxon>
        <taxon>Heunggongvirae</taxon>
        <taxon>Uroviricota</taxon>
        <taxon>Caudoviricetes</taxon>
        <taxon>Peduoviridae</taxon>
        <taxon>Maltschvirus</taxon>
        <taxon>Maltschvirus maltsch</taxon>
    </lineage>
</organism>
<accession>A0A6J5KU87</accession>
<reference evidence="1" key="1">
    <citation type="submission" date="2020-04" db="EMBL/GenBank/DDBJ databases">
        <authorList>
            <person name="Chiriac C."/>
            <person name="Salcher M."/>
            <person name="Ghai R."/>
            <person name="Kavagutti S V."/>
        </authorList>
    </citation>
    <scope>NUCLEOTIDE SEQUENCE</scope>
</reference>
<proteinExistence type="predicted"/>